<evidence type="ECO:0000313" key="2">
    <source>
        <dbReference type="Proteomes" id="UP001205486"/>
    </source>
</evidence>
<reference evidence="1" key="1">
    <citation type="submission" date="2022-03" db="EMBL/GenBank/DDBJ databases">
        <title>Interactions between chemoautotrophic and heterotrophic bacteria.</title>
        <authorList>
            <person name="Santoro A."/>
        </authorList>
    </citation>
    <scope>NUCLEOTIDE SEQUENCE</scope>
    <source>
        <strain evidence="1">Nb-106</strain>
    </source>
</reference>
<name>A0ACC6AIG0_NITWI</name>
<sequence>MTKLTPNDESARIQRFRMRLTNELNQLLLLRESSSESRAAVHLDQQSVGRLSRVDAMQSQQIAIAADRQRQRQIARIQRALSQMDSGEFGRCLDCDNDIAERRLEADPATPLCVSCASLRAV</sequence>
<gene>
    <name evidence="1" type="ORF">J2S34_002081</name>
</gene>
<proteinExistence type="predicted"/>
<keyword evidence="2" id="KW-1185">Reference proteome</keyword>
<dbReference type="Proteomes" id="UP001205486">
    <property type="component" value="Unassembled WGS sequence"/>
</dbReference>
<dbReference type="EMBL" id="JALJZS010000002">
    <property type="protein sequence ID" value="MCP1999633.1"/>
    <property type="molecule type" value="Genomic_DNA"/>
</dbReference>
<accession>A0ACC6AIG0</accession>
<protein>
    <submittedName>
        <fullName evidence="1">DnaK suppressor protein</fullName>
    </submittedName>
</protein>
<evidence type="ECO:0000313" key="1">
    <source>
        <dbReference type="EMBL" id="MCP1999633.1"/>
    </source>
</evidence>
<comment type="caution">
    <text evidence="1">The sequence shown here is derived from an EMBL/GenBank/DDBJ whole genome shotgun (WGS) entry which is preliminary data.</text>
</comment>
<organism evidence="1 2">
    <name type="scientific">Nitrobacter winogradskyi</name>
    <name type="common">Nitrobacter agilis</name>
    <dbReference type="NCBI Taxonomy" id="913"/>
    <lineage>
        <taxon>Bacteria</taxon>
        <taxon>Pseudomonadati</taxon>
        <taxon>Pseudomonadota</taxon>
        <taxon>Alphaproteobacteria</taxon>
        <taxon>Hyphomicrobiales</taxon>
        <taxon>Nitrobacteraceae</taxon>
        <taxon>Nitrobacter</taxon>
    </lineage>
</organism>